<dbReference type="OMA" id="SYKKCLN"/>
<dbReference type="InterPro" id="IPR028564">
    <property type="entry name" value="MT_TRM10-typ"/>
</dbReference>
<evidence type="ECO:0000256" key="9">
    <source>
        <dbReference type="ARBA" id="ARBA00029803"/>
    </source>
</evidence>
<evidence type="ECO:0000256" key="2">
    <source>
        <dbReference type="ARBA" id="ARBA00022603"/>
    </source>
</evidence>
<dbReference type="PANTHER" id="PTHR13563:SF5">
    <property type="entry name" value="TRNA METHYLTRANSFERASE 10 HOMOLOG C"/>
    <property type="match status" value="1"/>
</dbReference>
<dbReference type="InterPro" id="IPR007356">
    <property type="entry name" value="tRNA_m1G_MeTrfase_euk"/>
</dbReference>
<dbReference type="AlphaFoldDB" id="V4CBM8"/>
<name>V4CBM8_LOTGI</name>
<evidence type="ECO:0000256" key="5">
    <source>
        <dbReference type="ARBA" id="ARBA00022694"/>
    </source>
</evidence>
<dbReference type="EMBL" id="KB201037">
    <property type="protein sequence ID" value="ESO99279.1"/>
    <property type="molecule type" value="Genomic_DNA"/>
</dbReference>
<dbReference type="GeneID" id="20251362"/>
<dbReference type="STRING" id="225164.V4CBM8"/>
<reference evidence="11 12" key="1">
    <citation type="journal article" date="2013" name="Nature">
        <title>Insights into bilaterian evolution from three spiralian genomes.</title>
        <authorList>
            <person name="Simakov O."/>
            <person name="Marletaz F."/>
            <person name="Cho S.J."/>
            <person name="Edsinger-Gonzales E."/>
            <person name="Havlak P."/>
            <person name="Hellsten U."/>
            <person name="Kuo D.H."/>
            <person name="Larsson T."/>
            <person name="Lv J."/>
            <person name="Arendt D."/>
            <person name="Savage R."/>
            <person name="Osoegawa K."/>
            <person name="de Jong P."/>
            <person name="Grimwood J."/>
            <person name="Chapman J.A."/>
            <person name="Shapiro H."/>
            <person name="Aerts A."/>
            <person name="Otillar R.P."/>
            <person name="Terry A.Y."/>
            <person name="Boore J.L."/>
            <person name="Grigoriev I.V."/>
            <person name="Lindberg D.R."/>
            <person name="Seaver E.C."/>
            <person name="Weisblat D.A."/>
            <person name="Putnam N.H."/>
            <person name="Rokhsar D.S."/>
        </authorList>
    </citation>
    <scope>NUCLEOTIDE SEQUENCE [LARGE SCALE GENOMIC DNA]</scope>
</reference>
<dbReference type="RefSeq" id="XP_009049756.1">
    <property type="nucleotide sequence ID" value="XM_009051508.1"/>
</dbReference>
<evidence type="ECO:0000256" key="6">
    <source>
        <dbReference type="ARBA" id="ARBA00022946"/>
    </source>
</evidence>
<evidence type="ECO:0000313" key="11">
    <source>
        <dbReference type="EMBL" id="ESO99279.1"/>
    </source>
</evidence>
<evidence type="ECO:0000313" key="12">
    <source>
        <dbReference type="Proteomes" id="UP000030746"/>
    </source>
</evidence>
<sequence length="198" mass="22997">LFLWLHNSTINTGFNERICESLMNGPHCVVDMGFENLMEEREVKNTISQLINACSHNKHCAEPFHLTFTDLEKDKYSHIQLSHYLPKCYIKTEANFMDIFPSENLIYLTPDSPNEMKVYDPEAIYIIGGMVDLSSRGAVTLAKAKKLQIRTARFPIDRYLLWEKGSKYLTLNQVFSILHTIKDSGDWLQAFRHIPQRK</sequence>
<keyword evidence="3" id="KW-0808">Transferase</keyword>
<evidence type="ECO:0000256" key="7">
    <source>
        <dbReference type="ARBA" id="ARBA00023054"/>
    </source>
</evidence>
<dbReference type="GO" id="GO:0070131">
    <property type="term" value="P:positive regulation of mitochondrial translation"/>
    <property type="evidence" value="ECO:0007669"/>
    <property type="project" value="TreeGrafter"/>
</dbReference>
<keyword evidence="12" id="KW-1185">Reference proteome</keyword>
<evidence type="ECO:0000256" key="3">
    <source>
        <dbReference type="ARBA" id="ARBA00022679"/>
    </source>
</evidence>
<accession>V4CBM8</accession>
<keyword evidence="2" id="KW-0489">Methyltransferase</keyword>
<gene>
    <name evidence="11" type="ORF">LOTGIDRAFT_56667</name>
</gene>
<dbReference type="Proteomes" id="UP000030746">
    <property type="component" value="Unassembled WGS sequence"/>
</dbReference>
<protein>
    <recommendedName>
        <fullName evidence="9">RNA (guanine-9-)-methyltransferase domain-containing protein 1</fullName>
    </recommendedName>
</protein>
<keyword evidence="5" id="KW-0819">tRNA processing</keyword>
<dbReference type="GO" id="GO:0005739">
    <property type="term" value="C:mitochondrion"/>
    <property type="evidence" value="ECO:0007669"/>
    <property type="project" value="UniProtKB-SubCell"/>
</dbReference>
<keyword evidence="6" id="KW-0809">Transit peptide</keyword>
<feature type="non-terminal residue" evidence="11">
    <location>
        <position position="198"/>
    </location>
</feature>
<comment type="subcellular location">
    <subcellularLocation>
        <location evidence="1">Mitochondrion</location>
    </subcellularLocation>
</comment>
<keyword evidence="7" id="KW-0175">Coiled coil</keyword>
<evidence type="ECO:0000256" key="8">
    <source>
        <dbReference type="ARBA" id="ARBA00023128"/>
    </source>
</evidence>
<dbReference type="GO" id="GO:0005654">
    <property type="term" value="C:nucleoplasm"/>
    <property type="evidence" value="ECO:0007669"/>
    <property type="project" value="TreeGrafter"/>
</dbReference>
<organism evidence="11 12">
    <name type="scientific">Lottia gigantea</name>
    <name type="common">Giant owl limpet</name>
    <dbReference type="NCBI Taxonomy" id="225164"/>
    <lineage>
        <taxon>Eukaryota</taxon>
        <taxon>Metazoa</taxon>
        <taxon>Spiralia</taxon>
        <taxon>Lophotrochozoa</taxon>
        <taxon>Mollusca</taxon>
        <taxon>Gastropoda</taxon>
        <taxon>Patellogastropoda</taxon>
        <taxon>Lottioidea</taxon>
        <taxon>Lottiidae</taxon>
        <taxon>Lottia</taxon>
    </lineage>
</organism>
<dbReference type="InterPro" id="IPR038459">
    <property type="entry name" value="MT_TRM10-typ_sf"/>
</dbReference>
<dbReference type="PANTHER" id="PTHR13563">
    <property type="entry name" value="TRNA (GUANINE-9-) METHYLTRANSFERASE"/>
    <property type="match status" value="1"/>
</dbReference>
<dbReference type="OrthoDB" id="278300at2759"/>
<dbReference type="GO" id="GO:0000049">
    <property type="term" value="F:tRNA binding"/>
    <property type="evidence" value="ECO:0007669"/>
    <property type="project" value="TreeGrafter"/>
</dbReference>
<dbReference type="InterPro" id="IPR025812">
    <property type="entry name" value="Trm10_C_MTase_dom"/>
</dbReference>
<dbReference type="PROSITE" id="PS51675">
    <property type="entry name" value="SAM_MT_TRM10"/>
    <property type="match status" value="1"/>
</dbReference>
<dbReference type="Gene3D" id="3.40.1280.30">
    <property type="match status" value="1"/>
</dbReference>
<proteinExistence type="predicted"/>
<keyword evidence="4" id="KW-0949">S-adenosyl-L-methionine</keyword>
<dbReference type="GO" id="GO:0097745">
    <property type="term" value="P:mitochondrial tRNA 5'-end processing"/>
    <property type="evidence" value="ECO:0007669"/>
    <property type="project" value="TreeGrafter"/>
</dbReference>
<dbReference type="CTD" id="20251362"/>
<evidence type="ECO:0000256" key="1">
    <source>
        <dbReference type="ARBA" id="ARBA00004173"/>
    </source>
</evidence>
<dbReference type="CDD" id="cd18102">
    <property type="entry name" value="Trm10_MRRP1"/>
    <property type="match status" value="1"/>
</dbReference>
<feature type="non-terminal residue" evidence="11">
    <location>
        <position position="1"/>
    </location>
</feature>
<dbReference type="KEGG" id="lgi:LOTGIDRAFT_56667"/>
<dbReference type="HOGENOM" id="CLU_034384_8_1_1"/>
<evidence type="ECO:0000256" key="4">
    <source>
        <dbReference type="ARBA" id="ARBA00022691"/>
    </source>
</evidence>
<evidence type="ECO:0000259" key="10">
    <source>
        <dbReference type="PROSITE" id="PS51675"/>
    </source>
</evidence>
<keyword evidence="8" id="KW-0496">Mitochondrion</keyword>
<dbReference type="GO" id="GO:0008168">
    <property type="term" value="F:methyltransferase activity"/>
    <property type="evidence" value="ECO:0007669"/>
    <property type="project" value="UniProtKB-KW"/>
</dbReference>
<dbReference type="GO" id="GO:0032259">
    <property type="term" value="P:methylation"/>
    <property type="evidence" value="ECO:0007669"/>
    <property type="project" value="UniProtKB-KW"/>
</dbReference>
<feature type="domain" description="SAM-dependent MTase TRM10-type" evidence="10">
    <location>
        <begin position="14"/>
        <end position="198"/>
    </location>
</feature>